<comment type="similarity">
    <text evidence="3">Belongs to the peptidase M50B family.</text>
</comment>
<name>A0A388TJ59_9BACT</name>
<feature type="transmembrane region" description="Helical" evidence="11">
    <location>
        <begin position="227"/>
        <end position="245"/>
    </location>
</feature>
<organism evidence="13 14">
    <name type="scientific">Candidatus Termititenax dinenymphae</name>
    <dbReference type="NCBI Taxonomy" id="2218523"/>
    <lineage>
        <taxon>Bacteria</taxon>
        <taxon>Bacillati</taxon>
        <taxon>Candidatus Margulisiibacteriota</taxon>
        <taxon>Candidatus Termititenacia</taxon>
        <taxon>Candidatus Termititenacales</taxon>
        <taxon>Candidatus Termititenacaceae</taxon>
        <taxon>Candidatus Termititenax</taxon>
    </lineage>
</organism>
<dbReference type="CDD" id="cd06163">
    <property type="entry name" value="S2P-M50_PDZ_RseP-like"/>
    <property type="match status" value="1"/>
</dbReference>
<dbReference type="PANTHER" id="PTHR42837:SF2">
    <property type="entry name" value="MEMBRANE METALLOPROTEASE ARASP2, CHLOROPLASTIC-RELATED"/>
    <property type="match status" value="1"/>
</dbReference>
<evidence type="ECO:0000259" key="12">
    <source>
        <dbReference type="Pfam" id="PF02163"/>
    </source>
</evidence>
<evidence type="ECO:0000256" key="6">
    <source>
        <dbReference type="ARBA" id="ARBA00022801"/>
    </source>
</evidence>
<dbReference type="InterPro" id="IPR008915">
    <property type="entry name" value="Peptidase_M50"/>
</dbReference>
<keyword evidence="4 13" id="KW-0645">Protease</keyword>
<feature type="domain" description="Peptidase M50" evidence="12">
    <location>
        <begin position="9"/>
        <end position="239"/>
    </location>
</feature>
<evidence type="ECO:0000256" key="7">
    <source>
        <dbReference type="ARBA" id="ARBA00022833"/>
    </source>
</evidence>
<dbReference type="GO" id="GO:0004222">
    <property type="term" value="F:metalloendopeptidase activity"/>
    <property type="evidence" value="ECO:0007669"/>
    <property type="project" value="InterPro"/>
</dbReference>
<evidence type="ECO:0000256" key="8">
    <source>
        <dbReference type="ARBA" id="ARBA00022989"/>
    </source>
</evidence>
<evidence type="ECO:0000256" key="2">
    <source>
        <dbReference type="ARBA" id="ARBA00004141"/>
    </source>
</evidence>
<keyword evidence="14" id="KW-1185">Reference proteome</keyword>
<feature type="transmembrane region" description="Helical" evidence="11">
    <location>
        <begin position="179"/>
        <end position="197"/>
    </location>
</feature>
<accession>A0A388TJ59</accession>
<sequence>MFISVLASILQLSLIVLAHELGHYFFAKISGTRVLGFNLGFGPRLWSIQHNGTQYAVRLILIGGYVQLADGSLGELDASIPAEQRFENKSWLARFAIMIGGTLFNLLFAWAVFYGLYLTYHHWAVFTAFGKSFLALGQLLKEFLREIILLFVRRDFSGLSGSVGILSFSAESLRQGWPVFWQFTALLSINLGILNLLPFPALDGGRIIFLLYELIFRRKPDPRFESYVHLFGFIFLFALIILVSFQDVLRL</sequence>
<comment type="cofactor">
    <cofactor evidence="1">
        <name>Zn(2+)</name>
        <dbReference type="ChEBI" id="CHEBI:29105"/>
    </cofactor>
</comment>
<feature type="transmembrane region" description="Helical" evidence="11">
    <location>
        <begin position="95"/>
        <end position="117"/>
    </location>
</feature>
<comment type="subcellular location">
    <subcellularLocation>
        <location evidence="2">Membrane</location>
        <topology evidence="2">Multi-pass membrane protein</topology>
    </subcellularLocation>
</comment>
<dbReference type="Pfam" id="PF02163">
    <property type="entry name" value="Peptidase_M50"/>
    <property type="match status" value="1"/>
</dbReference>
<gene>
    <name evidence="13" type="primary">rseP</name>
    <name evidence="13" type="ORF">RDn1_006</name>
</gene>
<evidence type="ECO:0000256" key="10">
    <source>
        <dbReference type="ARBA" id="ARBA00023136"/>
    </source>
</evidence>
<evidence type="ECO:0000313" key="14">
    <source>
        <dbReference type="Proteomes" id="UP000282196"/>
    </source>
</evidence>
<dbReference type="GO" id="GO:0006508">
    <property type="term" value="P:proteolysis"/>
    <property type="evidence" value="ECO:0007669"/>
    <property type="project" value="UniProtKB-KW"/>
</dbReference>
<comment type="caution">
    <text evidence="13">The sequence shown here is derived from an EMBL/GenBank/DDBJ whole genome shotgun (WGS) entry which is preliminary data.</text>
</comment>
<evidence type="ECO:0000256" key="5">
    <source>
        <dbReference type="ARBA" id="ARBA00022692"/>
    </source>
</evidence>
<keyword evidence="9" id="KW-0482">Metalloprotease</keyword>
<evidence type="ECO:0000256" key="4">
    <source>
        <dbReference type="ARBA" id="ARBA00022670"/>
    </source>
</evidence>
<protein>
    <submittedName>
        <fullName evidence="13">Regulator of sigma E protease</fullName>
    </submittedName>
</protein>
<dbReference type="InterPro" id="IPR004387">
    <property type="entry name" value="Pept_M50_Zn"/>
</dbReference>
<evidence type="ECO:0000256" key="3">
    <source>
        <dbReference type="ARBA" id="ARBA00007931"/>
    </source>
</evidence>
<dbReference type="GO" id="GO:0016020">
    <property type="term" value="C:membrane"/>
    <property type="evidence" value="ECO:0007669"/>
    <property type="project" value="UniProtKB-SubCell"/>
</dbReference>
<dbReference type="Proteomes" id="UP000282196">
    <property type="component" value="Unassembled WGS sequence"/>
</dbReference>
<evidence type="ECO:0000313" key="13">
    <source>
        <dbReference type="EMBL" id="GBR77347.1"/>
    </source>
</evidence>
<keyword evidence="5 11" id="KW-0812">Transmembrane</keyword>
<evidence type="ECO:0000256" key="9">
    <source>
        <dbReference type="ARBA" id="ARBA00023049"/>
    </source>
</evidence>
<evidence type="ECO:0000256" key="11">
    <source>
        <dbReference type="SAM" id="Phobius"/>
    </source>
</evidence>
<dbReference type="EMBL" id="BGZP01000001">
    <property type="protein sequence ID" value="GBR77347.1"/>
    <property type="molecule type" value="Genomic_DNA"/>
</dbReference>
<proteinExistence type="inferred from homology"/>
<evidence type="ECO:0000256" key="1">
    <source>
        <dbReference type="ARBA" id="ARBA00001947"/>
    </source>
</evidence>
<reference evidence="13 14" key="1">
    <citation type="journal article" date="2019" name="ISME J.">
        <title>Genome analyses of uncultured TG2/ZB3 bacteria in 'Margulisbacteria' specifically attached to ectosymbiotic spirochetes of protists in the termite gut.</title>
        <authorList>
            <person name="Utami Y.D."/>
            <person name="Kuwahara H."/>
            <person name="Igai K."/>
            <person name="Murakami T."/>
            <person name="Sugaya K."/>
            <person name="Morikawa T."/>
            <person name="Nagura Y."/>
            <person name="Yuki M."/>
            <person name="Deevong P."/>
            <person name="Inoue T."/>
            <person name="Kihara K."/>
            <person name="Lo N."/>
            <person name="Yamada A."/>
            <person name="Ohkuma M."/>
            <person name="Hongoh Y."/>
        </authorList>
    </citation>
    <scope>NUCLEOTIDE SEQUENCE [LARGE SCALE GENOMIC DNA]</scope>
    <source>
        <strain evidence="13">RsDinE6-01</strain>
    </source>
</reference>
<keyword evidence="10 11" id="KW-0472">Membrane</keyword>
<dbReference type="PANTHER" id="PTHR42837">
    <property type="entry name" value="REGULATOR OF SIGMA-E PROTEASE RSEP"/>
    <property type="match status" value="1"/>
</dbReference>
<dbReference type="AlphaFoldDB" id="A0A388TJ59"/>
<keyword evidence="7" id="KW-0862">Zinc</keyword>
<keyword evidence="8 11" id="KW-1133">Transmembrane helix</keyword>
<keyword evidence="6" id="KW-0378">Hydrolase</keyword>